<dbReference type="InterPro" id="IPR042104">
    <property type="entry name" value="PKS_dehydratase_sf"/>
</dbReference>
<evidence type="ECO:0000259" key="16">
    <source>
        <dbReference type="PROSITE" id="PS50075"/>
    </source>
</evidence>
<dbReference type="Gene3D" id="3.40.47.10">
    <property type="match status" value="3"/>
</dbReference>
<dbReference type="InterPro" id="IPR020806">
    <property type="entry name" value="PKS_PP-bd"/>
</dbReference>
<comment type="cofactor">
    <cofactor evidence="1">
        <name>pantetheine 4'-phosphate</name>
        <dbReference type="ChEBI" id="CHEBI:47942"/>
    </cofactor>
</comment>
<dbReference type="Pfam" id="PF08990">
    <property type="entry name" value="Docking"/>
    <property type="match status" value="1"/>
</dbReference>
<dbReference type="EMBL" id="MKQR01000010">
    <property type="protein sequence ID" value="OLR93410.1"/>
    <property type="molecule type" value="Genomic_DNA"/>
</dbReference>
<dbReference type="SMART" id="SM00827">
    <property type="entry name" value="PKS_AT"/>
    <property type="match status" value="3"/>
</dbReference>
<feature type="region of interest" description="C-terminal hotdog fold" evidence="14">
    <location>
        <begin position="4288"/>
        <end position="4419"/>
    </location>
</feature>
<dbReference type="SUPFAM" id="SSF51735">
    <property type="entry name" value="NAD(P)-binding Rossmann-fold domains"/>
    <property type="match status" value="6"/>
</dbReference>
<dbReference type="InterPro" id="IPR020807">
    <property type="entry name" value="PKS_DH"/>
</dbReference>
<dbReference type="InterPro" id="IPR018201">
    <property type="entry name" value="Ketoacyl_synth_AS"/>
</dbReference>
<evidence type="ECO:0000256" key="2">
    <source>
        <dbReference type="ARBA" id="ARBA00022450"/>
    </source>
</evidence>
<feature type="domain" description="PKS/mFAS DH" evidence="18">
    <location>
        <begin position="4158"/>
        <end position="4419"/>
    </location>
</feature>
<dbReference type="Pfam" id="PF08659">
    <property type="entry name" value="KR"/>
    <property type="match status" value="3"/>
</dbReference>
<proteinExistence type="predicted"/>
<keyword evidence="8" id="KW-0012">Acyltransferase</keyword>
<dbReference type="FunFam" id="3.40.366.10:FF:000002">
    <property type="entry name" value="Probable polyketide synthase 2"/>
    <property type="match status" value="1"/>
</dbReference>
<gene>
    <name evidence="19" type="ORF">BJP25_16725</name>
</gene>
<feature type="domain" description="PKS/mFAS DH" evidence="18">
    <location>
        <begin position="893"/>
        <end position="1180"/>
    </location>
</feature>
<evidence type="ECO:0000313" key="20">
    <source>
        <dbReference type="Proteomes" id="UP000186040"/>
    </source>
</evidence>
<feature type="domain" description="Ketosynthase family 3 (KS3)" evidence="17">
    <location>
        <begin position="1684"/>
        <end position="2107"/>
    </location>
</feature>
<dbReference type="InterPro" id="IPR036736">
    <property type="entry name" value="ACP-like_sf"/>
</dbReference>
<name>A0A1Q9LN07_9PSEU</name>
<dbReference type="SUPFAM" id="SSF53901">
    <property type="entry name" value="Thiolase-like"/>
    <property type="match status" value="3"/>
</dbReference>
<dbReference type="InterPro" id="IPR013968">
    <property type="entry name" value="PKS_KR"/>
</dbReference>
<feature type="active site" description="Proton donor; for dehydratase activity" evidence="14">
    <location>
        <position position="1097"/>
    </location>
</feature>
<accession>A0A1Q9LN07</accession>
<organism evidence="19 20">
    <name type="scientific">Actinokineospora bangkokensis</name>
    <dbReference type="NCBI Taxonomy" id="1193682"/>
    <lineage>
        <taxon>Bacteria</taxon>
        <taxon>Bacillati</taxon>
        <taxon>Actinomycetota</taxon>
        <taxon>Actinomycetes</taxon>
        <taxon>Pseudonocardiales</taxon>
        <taxon>Pseudonocardiaceae</taxon>
        <taxon>Actinokineospora</taxon>
    </lineage>
</organism>
<dbReference type="EC" id="2.3.1.94" evidence="13"/>
<evidence type="ECO:0000259" key="17">
    <source>
        <dbReference type="PROSITE" id="PS52004"/>
    </source>
</evidence>
<feature type="region of interest" description="C-terminal hotdog fold" evidence="14">
    <location>
        <begin position="1031"/>
        <end position="1180"/>
    </location>
</feature>
<keyword evidence="2" id="KW-0596">Phosphopantetheine</keyword>
<keyword evidence="20" id="KW-1185">Reference proteome</keyword>
<dbReference type="GO" id="GO:0006633">
    <property type="term" value="P:fatty acid biosynthetic process"/>
    <property type="evidence" value="ECO:0007669"/>
    <property type="project" value="InterPro"/>
</dbReference>
<dbReference type="CDD" id="cd00833">
    <property type="entry name" value="PKS"/>
    <property type="match status" value="3"/>
</dbReference>
<feature type="domain" description="Carrier" evidence="16">
    <location>
        <begin position="3202"/>
        <end position="3277"/>
    </location>
</feature>
<evidence type="ECO:0000256" key="11">
    <source>
        <dbReference type="ARBA" id="ARBA00060622"/>
    </source>
</evidence>
<evidence type="ECO:0000256" key="15">
    <source>
        <dbReference type="SAM" id="MobiDB-lite"/>
    </source>
</evidence>
<feature type="active site" description="Proton donor; for dehydratase activity" evidence="14">
    <location>
        <position position="4346"/>
    </location>
</feature>
<evidence type="ECO:0000313" key="19">
    <source>
        <dbReference type="EMBL" id="OLR93410.1"/>
    </source>
</evidence>
<dbReference type="SUPFAM" id="SSF47336">
    <property type="entry name" value="ACP-like"/>
    <property type="match status" value="3"/>
</dbReference>
<dbReference type="InterPro" id="IPR057326">
    <property type="entry name" value="KR_dom"/>
</dbReference>
<dbReference type="InterPro" id="IPR049551">
    <property type="entry name" value="PKS_DH_C"/>
</dbReference>
<dbReference type="InterPro" id="IPR020841">
    <property type="entry name" value="PKS_Beta-ketoAc_synthase_dom"/>
</dbReference>
<dbReference type="STRING" id="1193682.BJP25_16725"/>
<dbReference type="SMART" id="SM00825">
    <property type="entry name" value="PKS_KS"/>
    <property type="match status" value="3"/>
</dbReference>
<dbReference type="Gene3D" id="1.10.1200.10">
    <property type="entry name" value="ACP-like"/>
    <property type="match status" value="3"/>
</dbReference>
<dbReference type="PROSITE" id="PS00012">
    <property type="entry name" value="PHOSPHOPANTETHEINE"/>
    <property type="match status" value="3"/>
</dbReference>
<dbReference type="Pfam" id="PF21089">
    <property type="entry name" value="PKS_DH_N"/>
    <property type="match status" value="3"/>
</dbReference>
<dbReference type="GO" id="GO:0004315">
    <property type="term" value="F:3-oxoacyl-[acyl-carrier-protein] synthase activity"/>
    <property type="evidence" value="ECO:0007669"/>
    <property type="project" value="InterPro"/>
</dbReference>
<evidence type="ECO:0000256" key="12">
    <source>
        <dbReference type="ARBA" id="ARBA00063272"/>
    </source>
</evidence>
<dbReference type="InterPro" id="IPR015083">
    <property type="entry name" value="NorB/c/GfsB-D-like_docking"/>
</dbReference>
<feature type="compositionally biased region" description="Basic and acidic residues" evidence="15">
    <location>
        <begin position="982"/>
        <end position="994"/>
    </location>
</feature>
<sequence>MTGAQNTEQEKLLSYLKRVTADLRQTKQRLREAEEARQEPIAVVGLGCRFPGGVRTPEQLWDVLVSGRDVVTDIPADRGWDVDALYDPDPGRPGGTYVRRGAFVDGAGEFDAAFFGISPREALAMDPQQRLLLETSWEALERAGLDPASLRGQEVGVFAGTNGQDYPSLLLASGEDVGGHLGTGSAGSVLSGRIAYALGLEGPAVTVDTACSSSLVAMHLAAHALRSGECSVALAGGVTVMSTPTLFVEFSRQRGLAADGHCKPFAAAADGTAWGEGAGVLALMRLSDAERGGHPVLAVLRGSAVNSDGASNGLTAPNGPSQRRVIRHALRHAGLTPADVDVVEAHGTGTTLGDPIEADALIAAYGQDRAEALLLGSVKSNLGHTQAAAGAAGVMKAVLAMRHGVVPATLHVDGPTPHVDWSAGAVRLVTENTPWPAVDRPRRAGVSSFGISGTNAHVVLEQAPAAEPAAPTPVDGPVALVVSGRGESAATAQAARIADFLESTDLSPVDIAHSLATTRSALEHRVAAVGGTREELAARLRSAAAVAARSGRTAFVFTGQGSQRAGMGRELAAAFPVFAEAWDEVLGLFPAEVRAAVLDGSRIGETQVAQPAIFAFEVALVRLFASWGVTPDVVAGHSVGEVAAAWAAGVFSLPDAARLVVRRASDMGSVRTRGAMAAIAVAESEVELVDGVEVAAVNAADSVVVSGDEDAVVALVERYAAAGTKVKRLAVSHAFHSAHMDPVLDGFRAFVETVERAEPTVEFVGAAGDGSPREADYWVANVRAAVRFADAAARLDAAHVLEIGPDAALSPLVAGCVPAQRRTAQDGVDERRAVLEAVAALHAGGRAVDWAAVRPGHRVDLPTYPFQATRFWPRPSRGWAGDLTAVGLSAAGHPLLGAVVADPSGVVLTGRLAQSTHPWLADHAVLGTAILPATAFLELAVRAGDQVGCPTVADLAVQTPLVLPQDGAVVLRVAVSGPAADGSREVEVHSRAEGSAESDAWTRHASGTLAPGAPVPGTAAGEPLPWPPEGADRLDTGSAYDLFAQRGFAYGPTFRGLTAAWKRGEELFAEVELPTDGTDTTGAADTSGFAIHPALLDAALHVVLLGTGEAGTESTEGKAPHLPFAWGGVTVHATGATAARVRIAPAGQDTVSVTVTDVADAPLVTAESLVFRPVGAAPTAPRPVFEVRWDRVDLAPADRAARRVPVAEARTALDSTDVLAVPGEDVGAILLLLQDLVMTDAHLVVETRGTGTPVGADDLAGAAVQGLVRVAQAEHPGRVTLVDAPAGALGPADLAAAAAAEEPQLAWHDGAWHAPRLVRSTAPAGEPAWGPEDTVLVTGGTGALGGLIARHLAGRVRALVLASRRGPAAPGADALAALGATVVACDTADRDQLAALLAEHRPTSVIHTAGVLDDATLESLTPERVAAVLRPKADAAVLLDELAGELRSFVLFSSAAGVFGNAGQGAYAAANSVLDALAARRRAAGRPAVSLAWGLWAQDGGMTGELAEVDRARMARSGMTALTAAEGLALLDGSAGGPALQVPIKLDLAGLRGAAVPPLLRALAPAAVRRSAAENPGSAFADRLAAMPADERERVLLDLVRSAAASVLAHSGPAAVTPDSAFADLGFDSLTAVELRNRLTAATGVRLPATLVFDHPTPLELAAHLAGKAGGERPAAPVLARVEDDPVVIVGMACRYPGGVSTPEQLWDLVFEGRDAVGPFPTDRGWDTAALYNPDPDNPGTSYTAQGGFLHDAADFDPAPFGISPREALAMDPQQRLLLETSWEALERAGIDPRSVRGTEGSVFAGVMYHDYAGRLVALPEGVEGYLGTGNSGSVASGRVSYTFGLRGPAVTVDTACSSSLVALHLAAQTLRTGECSLALAGGVAVMATPSTFVDFSRQRGLAADGRCKSFADAADGTGWAEGAGMVVLERLSDARRNGHPVLAVLRGSAVNQDGASNGLTAPNGPAQERVIRAALAGAGLRPSEVDMVEAHGTGTTLGDPIEAQAVLATYGQDRTTPLALGSIKSNLGHTQAAAGVAAIIKVVEAMRRGTMPRTLHVDRPTSHVDWTAGSVELLTEARDWPADRPRRAGISSFGVSGTNAHVILEQGDPLPEVAPSDDPVPFVVSARTPEARRAQAARLAEALPSLPAPAAAYSLATSRALFDQRAVAVGADAVRALAAGVPHPLLVEGTAGPAGRVVFVFPGQGSQWVGMARELAASSEVFAARLVECDAALSEFKDWSLDEALGDAALLERVDVVQPVLWAVMVSLAEVWRSWGVEPAAVVGHSQGEIAAAVVAGGLSLEDGARVVALRSQVLRRLAGKGGMVSVAADRAAVEARIAAFGTRLSIAAVNGATATVVSGEPDALDELMTGCEAEGVRARRIPVDYASHSAQVDSLREELLAALAPVRPRAGTVPLRSTLTGEVEDGTGLDAEYWFANLRSTVQFATAVDALAAEGHTLFIECSPHPVLTGALPDTVRATGSLKRDDGGLTRLHLSLGEAVVHGATPDWARVFPAAARVDLPTYAFQHQRFWLTSGPITGDVTAAGLRRADHPVLAATTTVADGGALLTGRFALAAQPWLADHVVTGSVVVPGAALLDLALTAAEHTGAAGVAELTLHAPLVVPADGAVDVQVRVSDGGITVHSRPADAAADAAWTRNASGTAGAGAPAAGLAEWPPAGADDLPVNYAAFAAAGLDYGPAFQGLDRLWRRGDEVFAEVSLPEGVNPDGFALHPALLDAALQAIGASGLAGASDTPLLPFSFTGAAVCATGAAALRVRITRSGAGFALHLADTAGDPVAAIDGLALRPLAVTAAPAADAHFVLTWTPVQPGNPVDVDVLDAIGLTAAQVLPALQERLAVDTTTPLVIRTHLAAGPDATDTAGAGVWGLVRTAQAEHPGRFVLVDTDDPAGVAVWAAEPQVVVRGGVGTAPRLARPTAAEPTVPFGPHSRVLITGGTGTLGGLLARHLAGAHGVREFLLLSRRGPDAPGAAELLADLGPGARAVAVDATDRDALRDLLTEHPVTAVVHAAGVLDDGVLTALTPDRLAALRAPKAEAAEALDALVGDVEAFVVFSSAAGVFGGAGQGGYAAANAEVDALVARRRAAGKPAVSLAWGLWAEASGMTGHLDDTAKRRIGRSSAALATDEALALFDRVVGRPEPVHVLMRLDLTPRAAGVPALLRALVRTPARRAASPLTAGADPRAALTDLVRAQAAAVLGHAGAAAIAPDESFADLGFDSLTAVELRNRLAEATGQRLPATLVFDHPTPAALAAHLAGAQPTAPAAARRDRADDPIAIVAMSCRFPGGVDTPERLWELVREGRDAIGPWPADRGWPTRALLDAGATATAMGGFLDTAADFDAGFFGVSPREAVAMDPQQRLLLETSWEALERAGIDPHTARGSRTGVFAGVMYSDYAATAGAAADGFMAGSSGAVVSGRVAYALGLEGPTLTVDTACSSSLVAIHLAAGALRAGECDLALAGGVTVLANPGVFLEFTRQGGAAVDGRCKAFAGAADGSGFGEGAGLVLLERLSDARANGHPVLAVLRGSAINSDGASNGLTAPNGPAQQRVIVAALADAGLTPSDVDAVEAHGTGTELGDPIEAQALLAAYGQDRAQPLLLGSIKSNIGHTQAAAGVAGVIKMVHALRAGELPKTLHVDAPSPHVDWTAGAVDLVTEHRPWPEVARARRGGVSSFGISGTNAHVVLEQADEPVPAAAPAPAAVPGPLAWPLSARSAAALRAAAAAVRDLTADPGDIARSLATTRSTFEHRAVALGRTAGELRAAANAIATGPDTPPVVRDGGLAWVFSGQGSQRPGMGAGLRAAFPAFAEEFDRVAAVLDPLLDEPLAAVLDTDLVHSTAHTQPALFALEVALAGLLHRWGLRPDVLLGHSVGEIAAAHVAGVFDLDDACALVAARARLMRSLPATGAMLSLVATREQAEGLAAAAGAELDVAAVNGPRAVVLSGDADAVDRVAAAAAAAGVKAKRLTVSHAFHSAHLDPVLAEFRAVVAGLTAHAPAVALVSGVTGAPLTAEQAADPDHWVRQARREVRFLDAARAAHGLGAATFLELGPDSVLTAMLHDCLEGEDVRAAAVLRAGRDEPDTAVAAVAAAAERGAAVDWAEVLRDRGGSVVALPTYPFQRERYWPTPAAPGAAGLDRAGHPLLGGLVELADGSVLVTAELSTETHPWLADHAVFGTALLPGAALLDLLLHIGSRVGTPAVRELTLQAPLVLPAAGAVRAQVRLAPEVDGVREAEVHSRTADGWTRHAQAQLGAPAPAAAPAEGVWPPSGARPVDLDGFYPGLAAAGFGYGPAFRGLRAAWFDGDDVLAEVELPDGDAAAFALHPALLDAALHTVALTAAEAGARLPFAFTGATLHRRGAQRLRVRVRPGDTARVTAHTPDGDPVLDLDGLVLRPVSADQVRPADGDALLHVEWKPVTATEVPEDVRWAFVAAEHSTVDLELAATGPVSSHSSLRDLADAVAAGAPVPTAVFVPRPADGHGARAEVGALLELARAWLAEDALAGSLLVVVTSGAVATRPGEPVDPDLAAGAGLLRSAQAENPGRFLLLDVDDEEALRRVLPAAVAAGEPEVAVRGGALLAPRLVRGPVPAGPSGSFTAEGRVLVTGATGALGRLVSKHLVTAHGVRSLLLVSRSGPEAEGAADLVAELEGLGAQVHLAACDVTDPGAVAALLADRPVTAVVHTAGVLRDGVLGSLTDAHLDDVLGPKVDGARVLHEATTDLTAFVLFSSAASVLGAAGQANYAAANAYLDALAQQRAAAGQPALSLAWGAWSVGAGMAAGLADVDAQRMSRAGVVALTAEDGLALFDAALRGDRPLAVPLRLDPAALGALPWVPATLRDLVPAAPRAAGPDPAERVRADLAGLRGDELDRAVRAVVRGEVAGVLGHADAAGVDTGRGFLDLGFDSLTAVELRNRLTAATGVALPSTLIFDHPSPDALARHLAEAVAAADAPADQGARLLAGLDRLAEELAGVDLDAVTRLGLRTRLRSLLERHGGADTGTGVALDDASDDDLFDFIDNEFGGSS</sequence>
<feature type="domain" description="PKS/mFAS DH" evidence="18">
    <location>
        <begin position="2553"/>
        <end position="2815"/>
    </location>
</feature>
<dbReference type="InterPro" id="IPR016036">
    <property type="entry name" value="Malonyl_transacylase_ACP-bd"/>
</dbReference>
<dbReference type="SMART" id="SM00826">
    <property type="entry name" value="PKS_DH"/>
    <property type="match status" value="3"/>
</dbReference>
<dbReference type="PROSITE" id="PS50075">
    <property type="entry name" value="CARRIER"/>
    <property type="match status" value="3"/>
</dbReference>
<dbReference type="SMART" id="SM00822">
    <property type="entry name" value="PKS_KR"/>
    <property type="match status" value="3"/>
</dbReference>
<evidence type="ECO:0000256" key="4">
    <source>
        <dbReference type="ARBA" id="ARBA00022679"/>
    </source>
</evidence>
<dbReference type="InterPro" id="IPR032821">
    <property type="entry name" value="PKS_assoc"/>
</dbReference>
<dbReference type="Pfam" id="PF16197">
    <property type="entry name" value="KAsynt_C_assoc"/>
    <property type="match status" value="3"/>
</dbReference>
<feature type="domain" description="Carrier" evidence="16">
    <location>
        <begin position="1594"/>
        <end position="1669"/>
    </location>
</feature>
<evidence type="ECO:0000256" key="6">
    <source>
        <dbReference type="ARBA" id="ARBA00023194"/>
    </source>
</evidence>
<evidence type="ECO:0000256" key="5">
    <source>
        <dbReference type="ARBA" id="ARBA00022737"/>
    </source>
</evidence>
<feature type="active site" description="Proton acceptor; for dehydratase activity" evidence="14">
    <location>
        <position position="923"/>
    </location>
</feature>
<dbReference type="FunFam" id="3.40.47.10:FF:000019">
    <property type="entry name" value="Polyketide synthase type I"/>
    <property type="match status" value="3"/>
</dbReference>
<evidence type="ECO:0000256" key="8">
    <source>
        <dbReference type="ARBA" id="ARBA00023315"/>
    </source>
</evidence>
<feature type="active site" description="Proton donor; for dehydratase activity" evidence="14">
    <location>
        <position position="2738"/>
    </location>
</feature>
<dbReference type="InterPro" id="IPR049552">
    <property type="entry name" value="PKS_DH_N"/>
</dbReference>
<dbReference type="PROSITE" id="PS52004">
    <property type="entry name" value="KS3_2"/>
    <property type="match status" value="3"/>
</dbReference>
<comment type="subunit">
    <text evidence="12">Homodimer. Erythronolide synthase is composed of EryAI, EryAII and EryAIII multimodular (2 modules) polypeptides each coding for a functional synthase subunit which participates in 2 of the six FAS-like elongation steps required for formation of the polyketide. Module 1, 2, 3, 4, 5, and 6 participating in biosynthesis steps 1, 2, 3, 4, 5, and 6, respectively.</text>
</comment>
<dbReference type="GO" id="GO:0033068">
    <property type="term" value="P:macrolide biosynthetic process"/>
    <property type="evidence" value="ECO:0007669"/>
    <property type="project" value="UniProtKB-ARBA"/>
</dbReference>
<dbReference type="Gene3D" id="3.40.366.10">
    <property type="entry name" value="Malonyl-Coenzyme A Acyl Carrier Protein, domain 2"/>
    <property type="match status" value="3"/>
</dbReference>
<feature type="region of interest" description="C-terminal hotdog fold" evidence="14">
    <location>
        <begin position="2681"/>
        <end position="2815"/>
    </location>
</feature>
<dbReference type="InterPro" id="IPR016035">
    <property type="entry name" value="Acyl_Trfase/lysoPLipase"/>
</dbReference>
<dbReference type="GO" id="GO:0004312">
    <property type="term" value="F:fatty acid synthase activity"/>
    <property type="evidence" value="ECO:0007669"/>
    <property type="project" value="TreeGrafter"/>
</dbReference>
<comment type="pathway">
    <text evidence="11">Antibiotic biosynthesis; erythromycin biosynthesis.</text>
</comment>
<evidence type="ECO:0000256" key="10">
    <source>
        <dbReference type="ARBA" id="ARBA00060158"/>
    </source>
</evidence>
<dbReference type="Gene3D" id="3.30.70.3290">
    <property type="match status" value="3"/>
</dbReference>
<dbReference type="OrthoDB" id="9778690at2"/>
<dbReference type="SUPFAM" id="SSF52151">
    <property type="entry name" value="FabD/lysophospholipase-like"/>
    <property type="match status" value="3"/>
</dbReference>
<feature type="region of interest" description="N-terminal hotdog fold" evidence="14">
    <location>
        <begin position="2553"/>
        <end position="2671"/>
    </location>
</feature>
<dbReference type="GO" id="GO:0047879">
    <property type="term" value="F:erythronolide synthase activity"/>
    <property type="evidence" value="ECO:0007669"/>
    <property type="project" value="UniProtKB-EC"/>
</dbReference>
<dbReference type="SMART" id="SM01294">
    <property type="entry name" value="PKS_PP_betabranch"/>
    <property type="match status" value="3"/>
</dbReference>
<feature type="domain" description="Ketosynthase family 3 (KS3)" evidence="17">
    <location>
        <begin position="38"/>
        <end position="462"/>
    </location>
</feature>
<evidence type="ECO:0000256" key="13">
    <source>
        <dbReference type="ARBA" id="ARBA00066981"/>
    </source>
</evidence>
<dbReference type="SUPFAM" id="SSF55048">
    <property type="entry name" value="Probable ACP-binding domain of malonyl-CoA ACP transacylase"/>
    <property type="match status" value="3"/>
</dbReference>
<dbReference type="Gene3D" id="3.10.129.110">
    <property type="entry name" value="Polyketide synthase dehydratase"/>
    <property type="match status" value="3"/>
</dbReference>
<dbReference type="Proteomes" id="UP000186040">
    <property type="component" value="Unassembled WGS sequence"/>
</dbReference>
<evidence type="ECO:0000256" key="3">
    <source>
        <dbReference type="ARBA" id="ARBA00022553"/>
    </source>
</evidence>
<dbReference type="Pfam" id="PF02801">
    <property type="entry name" value="Ketoacyl-synt_C"/>
    <property type="match status" value="3"/>
</dbReference>
<keyword evidence="7" id="KW-0511">Multifunctional enzyme</keyword>
<dbReference type="InterPro" id="IPR036291">
    <property type="entry name" value="NAD(P)-bd_dom_sf"/>
</dbReference>
<dbReference type="SMART" id="SM00823">
    <property type="entry name" value="PKS_PP"/>
    <property type="match status" value="3"/>
</dbReference>
<protein>
    <recommendedName>
        <fullName evidence="13">6-deoxyerythronolide-B synthase</fullName>
        <ecNumber evidence="13">2.3.1.94</ecNumber>
    </recommendedName>
</protein>
<dbReference type="Pfam" id="PF00698">
    <property type="entry name" value="Acyl_transf_1"/>
    <property type="match status" value="3"/>
</dbReference>
<dbReference type="FunFam" id="1.10.1200.10:FF:000007">
    <property type="entry name" value="Probable polyketide synthase pks17"/>
    <property type="match status" value="3"/>
</dbReference>
<feature type="region of interest" description="N-terminal hotdog fold" evidence="14">
    <location>
        <begin position="893"/>
        <end position="1016"/>
    </location>
</feature>
<dbReference type="InterPro" id="IPR006162">
    <property type="entry name" value="Ppantetheine_attach_site"/>
</dbReference>
<dbReference type="PROSITE" id="PS52019">
    <property type="entry name" value="PKS_MFAS_DH"/>
    <property type="match status" value="3"/>
</dbReference>
<dbReference type="CDD" id="cd08956">
    <property type="entry name" value="KR_3_FAS_SDR_x"/>
    <property type="match status" value="3"/>
</dbReference>
<dbReference type="InterPro" id="IPR014030">
    <property type="entry name" value="Ketoacyl_synth_N"/>
</dbReference>
<dbReference type="PROSITE" id="PS00606">
    <property type="entry name" value="KS3_1"/>
    <property type="match status" value="3"/>
</dbReference>
<dbReference type="GO" id="GO:0031177">
    <property type="term" value="F:phosphopantetheine binding"/>
    <property type="evidence" value="ECO:0007669"/>
    <property type="project" value="InterPro"/>
</dbReference>
<comment type="caution">
    <text evidence="19">The sequence shown here is derived from an EMBL/GenBank/DDBJ whole genome shotgun (WGS) entry which is preliminary data.</text>
</comment>
<reference evidence="19 20" key="1">
    <citation type="submission" date="2016-10" db="EMBL/GenBank/DDBJ databases">
        <title>The Draft Genome Sequence of Actinokineospora bangkokensis 44EHWT reveals the biosynthetic pathway of antifungal compounds Thailandins with unusual extender unit butylmalonyl-CoA.</title>
        <authorList>
            <person name="Greule A."/>
            <person name="Intra B."/>
            <person name="Flemming S."/>
            <person name="Rommel M.G."/>
            <person name="Panbangred W."/>
            <person name="Bechthold A."/>
        </authorList>
    </citation>
    <scope>NUCLEOTIDE SEQUENCE [LARGE SCALE GENOMIC DNA]</scope>
    <source>
        <strain evidence="19 20">44EHW</strain>
    </source>
</reference>
<keyword evidence="5" id="KW-0677">Repeat</keyword>
<dbReference type="InterPro" id="IPR014043">
    <property type="entry name" value="Acyl_transferase_dom"/>
</dbReference>
<dbReference type="InterPro" id="IPR009081">
    <property type="entry name" value="PP-bd_ACP"/>
</dbReference>
<dbReference type="InterPro" id="IPR050091">
    <property type="entry name" value="PKS_NRPS_Biosynth_Enz"/>
</dbReference>
<dbReference type="InterPro" id="IPR016039">
    <property type="entry name" value="Thiolase-like"/>
</dbReference>
<dbReference type="Pfam" id="PF14765">
    <property type="entry name" value="PS-DH"/>
    <property type="match status" value="3"/>
</dbReference>
<keyword evidence="6" id="KW-0045">Antibiotic biosynthesis</keyword>
<feature type="active site" description="Proton acceptor; for dehydratase activity" evidence="14">
    <location>
        <position position="2584"/>
    </location>
</feature>
<feature type="domain" description="Ketosynthase family 3 (KS3)" evidence="17">
    <location>
        <begin position="3290"/>
        <end position="3705"/>
    </location>
</feature>
<evidence type="ECO:0000256" key="14">
    <source>
        <dbReference type="PROSITE-ProRule" id="PRU01363"/>
    </source>
</evidence>
<evidence type="ECO:0000259" key="18">
    <source>
        <dbReference type="PROSITE" id="PS52019"/>
    </source>
</evidence>
<dbReference type="Pfam" id="PF00109">
    <property type="entry name" value="ketoacyl-synt"/>
    <property type="match status" value="3"/>
</dbReference>
<evidence type="ECO:0000256" key="1">
    <source>
        <dbReference type="ARBA" id="ARBA00001957"/>
    </source>
</evidence>
<dbReference type="Gene3D" id="3.40.50.720">
    <property type="entry name" value="NAD(P)-binding Rossmann-like Domain"/>
    <property type="match status" value="3"/>
</dbReference>
<feature type="compositionally biased region" description="Low complexity" evidence="15">
    <location>
        <begin position="1007"/>
        <end position="1023"/>
    </location>
</feature>
<feature type="domain" description="Carrier" evidence="16">
    <location>
        <begin position="4884"/>
        <end position="4962"/>
    </location>
</feature>
<keyword evidence="4" id="KW-0808">Transferase</keyword>
<feature type="region of interest" description="N-terminal hotdog fold" evidence="14">
    <location>
        <begin position="4158"/>
        <end position="4276"/>
    </location>
</feature>
<comment type="catalytic activity">
    <reaction evidence="9">
        <text>6 (S)-methylmalonyl-CoA + propanoyl-CoA + 6 NADPH + 12 H(+) = 6-deoxyerythronolide B + 6 CO2 + 6 NADP(+) + 7 CoA + H2O</text>
        <dbReference type="Rhea" id="RHEA:23068"/>
        <dbReference type="ChEBI" id="CHEBI:15377"/>
        <dbReference type="ChEBI" id="CHEBI:15378"/>
        <dbReference type="ChEBI" id="CHEBI:16089"/>
        <dbReference type="ChEBI" id="CHEBI:16526"/>
        <dbReference type="ChEBI" id="CHEBI:57287"/>
        <dbReference type="ChEBI" id="CHEBI:57327"/>
        <dbReference type="ChEBI" id="CHEBI:57392"/>
        <dbReference type="ChEBI" id="CHEBI:57783"/>
        <dbReference type="ChEBI" id="CHEBI:58349"/>
        <dbReference type="EC" id="2.3.1.94"/>
    </reaction>
</comment>
<feature type="active site" description="Proton acceptor; for dehydratase activity" evidence="14">
    <location>
        <position position="4189"/>
    </location>
</feature>
<keyword evidence="3" id="KW-0597">Phosphoprotein</keyword>
<dbReference type="InterPro" id="IPR001227">
    <property type="entry name" value="Ac_transferase_dom_sf"/>
</dbReference>
<dbReference type="RefSeq" id="WP_075974850.1">
    <property type="nucleotide sequence ID" value="NZ_MKQR01000010.1"/>
</dbReference>
<dbReference type="Pfam" id="PF00550">
    <property type="entry name" value="PP-binding"/>
    <property type="match status" value="3"/>
</dbReference>
<dbReference type="PANTHER" id="PTHR43775">
    <property type="entry name" value="FATTY ACID SYNTHASE"/>
    <property type="match status" value="1"/>
</dbReference>
<dbReference type="InterPro" id="IPR049900">
    <property type="entry name" value="PKS_mFAS_DH"/>
</dbReference>
<dbReference type="PANTHER" id="PTHR43775:SF51">
    <property type="entry name" value="INACTIVE PHENOLPHTHIOCEROL SYNTHESIS POLYKETIDE SYNTHASE TYPE I PKS1-RELATED"/>
    <property type="match status" value="1"/>
</dbReference>
<evidence type="ECO:0000256" key="9">
    <source>
        <dbReference type="ARBA" id="ARBA00052442"/>
    </source>
</evidence>
<evidence type="ECO:0000256" key="7">
    <source>
        <dbReference type="ARBA" id="ARBA00023268"/>
    </source>
</evidence>
<dbReference type="InterPro" id="IPR014031">
    <property type="entry name" value="Ketoacyl_synth_C"/>
</dbReference>
<comment type="function">
    <text evidence="10">Involved in the biosynthesis of antibiotic erythromycin via the biosynthesis of its aglycone precursor, 6-deoxyerythronolide B (6-dEB).</text>
</comment>
<feature type="region of interest" description="Disordered" evidence="15">
    <location>
        <begin position="982"/>
        <end position="1028"/>
    </location>
</feature>